<sequence length="144" mass="14980">MMSALSITPLYTAEASATGGRNGHVRSSDGLIDYDLAIPKSMGGPGGAKTNPEQLFAAGYASCFHSALGLVAGQAKVPLPKDATVTAHVHIGRSEPAFKLEVELKVSAPSMDKAALQKLVDAAHNVCPYSLATRNNIKVHLTVV</sequence>
<dbReference type="EMBL" id="JADGIZ020000004">
    <property type="protein sequence ID" value="KAL2919126.1"/>
    <property type="molecule type" value="Genomic_DNA"/>
</dbReference>
<dbReference type="SUPFAM" id="SSF82784">
    <property type="entry name" value="OsmC-like"/>
    <property type="match status" value="1"/>
</dbReference>
<reference evidence="2 3" key="1">
    <citation type="submission" date="2023-09" db="EMBL/GenBank/DDBJ databases">
        <title>Pangenome analysis of Batrachochytrium dendrobatidis and related Chytrids.</title>
        <authorList>
            <person name="Yacoub M.N."/>
            <person name="Stajich J.E."/>
            <person name="James T.Y."/>
        </authorList>
    </citation>
    <scope>NUCLEOTIDE SEQUENCE [LARGE SCALE GENOMIC DNA]</scope>
    <source>
        <strain evidence="2 3">JEL0888</strain>
    </source>
</reference>
<dbReference type="InterPro" id="IPR019953">
    <property type="entry name" value="OHR"/>
</dbReference>
<keyword evidence="3" id="KW-1185">Reference proteome</keyword>
<dbReference type="NCBIfam" id="TIGR03561">
    <property type="entry name" value="organ_hyd_perox"/>
    <property type="match status" value="1"/>
</dbReference>
<evidence type="ECO:0000313" key="3">
    <source>
        <dbReference type="Proteomes" id="UP001527925"/>
    </source>
</evidence>
<dbReference type="Gene3D" id="3.30.300.20">
    <property type="match status" value="1"/>
</dbReference>
<evidence type="ECO:0000256" key="1">
    <source>
        <dbReference type="ARBA" id="ARBA00007378"/>
    </source>
</evidence>
<dbReference type="InterPro" id="IPR003718">
    <property type="entry name" value="OsmC/Ohr_fam"/>
</dbReference>
<organism evidence="2 3">
    <name type="scientific">Polyrhizophydium stewartii</name>
    <dbReference type="NCBI Taxonomy" id="2732419"/>
    <lineage>
        <taxon>Eukaryota</taxon>
        <taxon>Fungi</taxon>
        <taxon>Fungi incertae sedis</taxon>
        <taxon>Chytridiomycota</taxon>
        <taxon>Chytridiomycota incertae sedis</taxon>
        <taxon>Chytridiomycetes</taxon>
        <taxon>Rhizophydiales</taxon>
        <taxon>Rhizophydiales incertae sedis</taxon>
        <taxon>Polyrhizophydium</taxon>
    </lineage>
</organism>
<accession>A0ABR4NI34</accession>
<dbReference type="Proteomes" id="UP001527925">
    <property type="component" value="Unassembled WGS sequence"/>
</dbReference>
<dbReference type="PANTHER" id="PTHR33797:SF2">
    <property type="entry name" value="ORGANIC HYDROPEROXIDE RESISTANCE PROTEIN-LIKE"/>
    <property type="match status" value="1"/>
</dbReference>
<comment type="caution">
    <text evidence="2">The sequence shown here is derived from an EMBL/GenBank/DDBJ whole genome shotgun (WGS) entry which is preliminary data.</text>
</comment>
<dbReference type="Pfam" id="PF02566">
    <property type="entry name" value="OsmC"/>
    <property type="match status" value="1"/>
</dbReference>
<evidence type="ECO:0000313" key="2">
    <source>
        <dbReference type="EMBL" id="KAL2919126.1"/>
    </source>
</evidence>
<dbReference type="InterPro" id="IPR036102">
    <property type="entry name" value="OsmC/Ohrsf"/>
</dbReference>
<name>A0ABR4NI34_9FUNG</name>
<protein>
    <recommendedName>
        <fullName evidence="4">Organic hydroperoxide resistance protein</fullName>
    </recommendedName>
</protein>
<dbReference type="PANTHER" id="PTHR33797">
    <property type="entry name" value="ORGANIC HYDROPEROXIDE RESISTANCE PROTEIN-LIKE"/>
    <property type="match status" value="1"/>
</dbReference>
<gene>
    <name evidence="2" type="ORF">HK105_201399</name>
</gene>
<comment type="similarity">
    <text evidence="1">Belongs to the OsmC/Ohr family.</text>
</comment>
<dbReference type="Gene3D" id="2.20.25.10">
    <property type="match status" value="1"/>
</dbReference>
<dbReference type="InterPro" id="IPR015946">
    <property type="entry name" value="KH_dom-like_a/b"/>
</dbReference>
<evidence type="ECO:0008006" key="4">
    <source>
        <dbReference type="Google" id="ProtNLM"/>
    </source>
</evidence>
<proteinExistence type="inferred from homology"/>